<organism evidence="5 6">
    <name type="scientific">Marinactinospora thermotolerans DSM 45154</name>
    <dbReference type="NCBI Taxonomy" id="1122192"/>
    <lineage>
        <taxon>Bacteria</taxon>
        <taxon>Bacillati</taxon>
        <taxon>Actinomycetota</taxon>
        <taxon>Actinomycetes</taxon>
        <taxon>Streptosporangiales</taxon>
        <taxon>Nocardiopsidaceae</taxon>
        <taxon>Marinactinospora</taxon>
    </lineage>
</organism>
<dbReference type="AlphaFoldDB" id="A0A1T4QGH0"/>
<evidence type="ECO:0000313" key="5">
    <source>
        <dbReference type="EMBL" id="SKA02890.1"/>
    </source>
</evidence>
<dbReference type="Proteomes" id="UP000190637">
    <property type="component" value="Unassembled WGS sequence"/>
</dbReference>
<dbReference type="GO" id="GO:0006567">
    <property type="term" value="P:L-threonine catabolic process"/>
    <property type="evidence" value="ECO:0007669"/>
    <property type="project" value="TreeGrafter"/>
</dbReference>
<name>A0A1T4QGH0_9ACTN</name>
<accession>A0A1T4QGH0</accession>
<sequence>MPGQQAESPPRDEFAALYHAHMPNAALSLDRIEAASRLIDPVFRDTPHLADESLSRSLGREVFVKIETLTPVRSFKGRGADFLLGHTKETRTVVCASTGNFGRALAQVARRRGLGACVFAPVGTAPAEISRLRGLGVRVVVEGRDIDDARHAASVYTRGRGDLVLIEEGREARIAEGAGTIGVELAPLRPDTVLLPVGSGALAAGVGRWLKARSPRTRVIGVCAAGAPAMAHSWRAGSPMATAHARTFATSLAVRSPTPEAVEWMRDVVDDVLLVEEKAIDDALRLLRDTLGLLVEPAAAVGIAAVLAHDPPGARTATVLTGGRSPVEAVRAP</sequence>
<evidence type="ECO:0000256" key="1">
    <source>
        <dbReference type="ARBA" id="ARBA00001933"/>
    </source>
</evidence>
<keyword evidence="6" id="KW-1185">Reference proteome</keyword>
<proteinExistence type="predicted"/>
<dbReference type="EMBL" id="FUWS01000005">
    <property type="protein sequence ID" value="SKA02890.1"/>
    <property type="molecule type" value="Genomic_DNA"/>
</dbReference>
<dbReference type="PANTHER" id="PTHR48078:SF6">
    <property type="entry name" value="L-THREONINE DEHYDRATASE CATABOLIC TDCB"/>
    <property type="match status" value="1"/>
</dbReference>
<evidence type="ECO:0000256" key="3">
    <source>
        <dbReference type="ARBA" id="ARBA00023239"/>
    </source>
</evidence>
<dbReference type="PANTHER" id="PTHR48078">
    <property type="entry name" value="THREONINE DEHYDRATASE, MITOCHONDRIAL-RELATED"/>
    <property type="match status" value="1"/>
</dbReference>
<dbReference type="GO" id="GO:0003941">
    <property type="term" value="F:L-serine ammonia-lyase activity"/>
    <property type="evidence" value="ECO:0007669"/>
    <property type="project" value="TreeGrafter"/>
</dbReference>
<keyword evidence="2" id="KW-0663">Pyridoxal phosphate</keyword>
<dbReference type="Gene3D" id="3.40.50.1100">
    <property type="match status" value="2"/>
</dbReference>
<dbReference type="GO" id="GO:0004794">
    <property type="term" value="F:threonine deaminase activity"/>
    <property type="evidence" value="ECO:0007669"/>
    <property type="project" value="TreeGrafter"/>
</dbReference>
<reference evidence="5 6" key="1">
    <citation type="submission" date="2017-02" db="EMBL/GenBank/DDBJ databases">
        <authorList>
            <person name="Peterson S.W."/>
        </authorList>
    </citation>
    <scope>NUCLEOTIDE SEQUENCE [LARGE SCALE GENOMIC DNA]</scope>
    <source>
        <strain evidence="5 6">DSM 45154</strain>
    </source>
</reference>
<dbReference type="InterPro" id="IPR036052">
    <property type="entry name" value="TrpB-like_PALP_sf"/>
</dbReference>
<feature type="domain" description="Tryptophan synthase beta chain-like PALP" evidence="4">
    <location>
        <begin position="41"/>
        <end position="322"/>
    </location>
</feature>
<dbReference type="SUPFAM" id="SSF53686">
    <property type="entry name" value="Tryptophan synthase beta subunit-like PLP-dependent enzymes"/>
    <property type="match status" value="1"/>
</dbReference>
<dbReference type="Pfam" id="PF00291">
    <property type="entry name" value="PALP"/>
    <property type="match status" value="1"/>
</dbReference>
<keyword evidence="3" id="KW-0456">Lyase</keyword>
<gene>
    <name evidence="5" type="ORF">SAMN02745673_02222</name>
</gene>
<comment type="cofactor">
    <cofactor evidence="1">
        <name>pyridoxal 5'-phosphate</name>
        <dbReference type="ChEBI" id="CHEBI:597326"/>
    </cofactor>
</comment>
<evidence type="ECO:0000259" key="4">
    <source>
        <dbReference type="Pfam" id="PF00291"/>
    </source>
</evidence>
<dbReference type="STRING" id="1122192.SAMN02745673_02222"/>
<dbReference type="GO" id="GO:0009097">
    <property type="term" value="P:isoleucine biosynthetic process"/>
    <property type="evidence" value="ECO:0007669"/>
    <property type="project" value="TreeGrafter"/>
</dbReference>
<dbReference type="GO" id="GO:0006565">
    <property type="term" value="P:L-serine catabolic process"/>
    <property type="evidence" value="ECO:0007669"/>
    <property type="project" value="TreeGrafter"/>
</dbReference>
<protein>
    <submittedName>
        <fullName evidence="5">Threonine dehydratase</fullName>
    </submittedName>
</protein>
<evidence type="ECO:0000256" key="2">
    <source>
        <dbReference type="ARBA" id="ARBA00022898"/>
    </source>
</evidence>
<evidence type="ECO:0000313" key="6">
    <source>
        <dbReference type="Proteomes" id="UP000190637"/>
    </source>
</evidence>
<dbReference type="InterPro" id="IPR050147">
    <property type="entry name" value="Ser/Thr_Dehydratase"/>
</dbReference>
<dbReference type="InterPro" id="IPR001926">
    <property type="entry name" value="TrpB-like_PALP"/>
</dbReference>